<accession>A0A428QTQ3</accession>
<evidence type="ECO:0000313" key="2">
    <source>
        <dbReference type="EMBL" id="RSL68608.1"/>
    </source>
</evidence>
<reference evidence="2 3" key="1">
    <citation type="submission" date="2017-06" db="EMBL/GenBank/DDBJ databases">
        <title>Comparative genomic analysis of Ambrosia Fusariam Clade fungi.</title>
        <authorList>
            <person name="Stajich J.E."/>
            <person name="Carrillo J."/>
            <person name="Kijimoto T."/>
            <person name="Eskalen A."/>
            <person name="O'Donnell K."/>
            <person name="Kasson M."/>
        </authorList>
    </citation>
    <scope>NUCLEOTIDE SEQUENCE [LARGE SCALE GENOMIC DNA]</scope>
    <source>
        <strain evidence="2 3">NRRL62584</strain>
    </source>
</reference>
<evidence type="ECO:0000256" key="1">
    <source>
        <dbReference type="SAM" id="MobiDB-lite"/>
    </source>
</evidence>
<protein>
    <submittedName>
        <fullName evidence="2">Uncharacterized protein</fullName>
    </submittedName>
</protein>
<dbReference type="Proteomes" id="UP000288168">
    <property type="component" value="Unassembled WGS sequence"/>
</dbReference>
<feature type="region of interest" description="Disordered" evidence="1">
    <location>
        <begin position="99"/>
        <end position="135"/>
    </location>
</feature>
<gene>
    <name evidence="2" type="ORF">CEP54_002642</name>
</gene>
<dbReference type="EMBL" id="NKCI01000016">
    <property type="protein sequence ID" value="RSL68608.1"/>
    <property type="molecule type" value="Genomic_DNA"/>
</dbReference>
<proteinExistence type="predicted"/>
<keyword evidence="3" id="KW-1185">Reference proteome</keyword>
<organism evidence="2 3">
    <name type="scientific">Fusarium duplospermum</name>
    <dbReference type="NCBI Taxonomy" id="1325734"/>
    <lineage>
        <taxon>Eukaryota</taxon>
        <taxon>Fungi</taxon>
        <taxon>Dikarya</taxon>
        <taxon>Ascomycota</taxon>
        <taxon>Pezizomycotina</taxon>
        <taxon>Sordariomycetes</taxon>
        <taxon>Hypocreomycetidae</taxon>
        <taxon>Hypocreales</taxon>
        <taxon>Nectriaceae</taxon>
        <taxon>Fusarium</taxon>
        <taxon>Fusarium solani species complex</taxon>
    </lineage>
</organism>
<comment type="caution">
    <text evidence="2">The sequence shown here is derived from an EMBL/GenBank/DDBJ whole genome shotgun (WGS) entry which is preliminary data.</text>
</comment>
<dbReference type="AlphaFoldDB" id="A0A428QTQ3"/>
<name>A0A428QTQ3_9HYPO</name>
<evidence type="ECO:0000313" key="3">
    <source>
        <dbReference type="Proteomes" id="UP000288168"/>
    </source>
</evidence>
<sequence>MQGRRPVRLVDLPRSRLRLHGRRHATLMTDSRGIPVSKRDHSSRDLPTFHPSTIESAECGAPGSWGVSVTALLKLGCTVRQIRSAPDDTLLLLHARPSSERKCGAVRQRSQARNGEGQGRDGTSLGPERPRHTAP</sequence>